<accession>A0A1N7RWW7</accession>
<comment type="caution">
    <text evidence="1">The sequence shown here is derived from an EMBL/GenBank/DDBJ whole genome shotgun (WGS) entry which is preliminary data.</text>
</comment>
<dbReference type="RefSeq" id="WP_268957887.1">
    <property type="nucleotide sequence ID" value="NZ_CYGY02000021.1"/>
</dbReference>
<name>A0A1N7RWW7_9BURK</name>
<proteinExistence type="predicted"/>
<organism evidence="1 2">
    <name type="scientific">Paraburkholderia piptadeniae</name>
    <dbReference type="NCBI Taxonomy" id="1701573"/>
    <lineage>
        <taxon>Bacteria</taxon>
        <taxon>Pseudomonadati</taxon>
        <taxon>Pseudomonadota</taxon>
        <taxon>Betaproteobacteria</taxon>
        <taxon>Burkholderiales</taxon>
        <taxon>Burkholderiaceae</taxon>
        <taxon>Paraburkholderia</taxon>
    </lineage>
</organism>
<dbReference type="AlphaFoldDB" id="A0A1N7RWW7"/>
<protein>
    <recommendedName>
        <fullName evidence="3">Formyl-CoA transferase</fullName>
    </recommendedName>
</protein>
<dbReference type="EMBL" id="CYGY02000021">
    <property type="protein sequence ID" value="SIT39264.1"/>
    <property type="molecule type" value="Genomic_DNA"/>
</dbReference>
<keyword evidence="2" id="KW-1185">Reference proteome</keyword>
<evidence type="ECO:0000313" key="1">
    <source>
        <dbReference type="EMBL" id="SIT39264.1"/>
    </source>
</evidence>
<dbReference type="InterPro" id="IPR023606">
    <property type="entry name" value="CoA-Trfase_III_dom_1_sf"/>
</dbReference>
<sequence length="44" mass="4927">MFLSKTPGDIREKPAMLGEHTDAILRSLGYAQAQIDVLRSQRVI</sequence>
<dbReference type="Gene3D" id="3.40.50.10540">
    <property type="entry name" value="Crotonobetainyl-coa:carnitine coa-transferase, domain 1"/>
    <property type="match status" value="1"/>
</dbReference>
<dbReference type="SUPFAM" id="SSF89796">
    <property type="entry name" value="CoA-transferase family III (CaiB/BaiF)"/>
    <property type="match status" value="1"/>
</dbReference>
<reference evidence="1" key="1">
    <citation type="submission" date="2016-12" db="EMBL/GenBank/DDBJ databases">
        <authorList>
            <person name="Moulin L."/>
        </authorList>
    </citation>
    <scope>NUCLEOTIDE SEQUENCE [LARGE SCALE GENOMIC DNA]</scope>
    <source>
        <strain evidence="1">STM 7183</strain>
    </source>
</reference>
<evidence type="ECO:0008006" key="3">
    <source>
        <dbReference type="Google" id="ProtNLM"/>
    </source>
</evidence>
<gene>
    <name evidence="1" type="ORF">BN2476_210113</name>
</gene>
<evidence type="ECO:0000313" key="2">
    <source>
        <dbReference type="Proteomes" id="UP000195569"/>
    </source>
</evidence>
<dbReference type="Proteomes" id="UP000195569">
    <property type="component" value="Unassembled WGS sequence"/>
</dbReference>